<evidence type="ECO:0000313" key="2">
    <source>
        <dbReference type="EMBL" id="MEU9579603.1"/>
    </source>
</evidence>
<protein>
    <submittedName>
        <fullName evidence="2">Phytanoyl-CoA dioxygenase family protein</fullName>
    </submittedName>
</protein>
<comment type="caution">
    <text evidence="2">The sequence shown here is derived from an EMBL/GenBank/DDBJ whole genome shotgun (WGS) entry which is preliminary data.</text>
</comment>
<dbReference type="Gene3D" id="2.60.120.620">
    <property type="entry name" value="q2cbj1_9rhob like domain"/>
    <property type="match status" value="1"/>
</dbReference>
<reference evidence="2 3" key="1">
    <citation type="submission" date="2024-06" db="EMBL/GenBank/DDBJ databases">
        <title>The Natural Products Discovery Center: Release of the First 8490 Sequenced Strains for Exploring Actinobacteria Biosynthetic Diversity.</title>
        <authorList>
            <person name="Kalkreuter E."/>
            <person name="Kautsar S.A."/>
            <person name="Yang D."/>
            <person name="Bader C.D."/>
            <person name="Teijaro C.N."/>
            <person name="Fluegel L."/>
            <person name="Davis C.M."/>
            <person name="Simpson J.R."/>
            <person name="Lauterbach L."/>
            <person name="Steele A.D."/>
            <person name="Gui C."/>
            <person name="Meng S."/>
            <person name="Li G."/>
            <person name="Viehrig K."/>
            <person name="Ye F."/>
            <person name="Su P."/>
            <person name="Kiefer A.F."/>
            <person name="Nichols A."/>
            <person name="Cepeda A.J."/>
            <person name="Yan W."/>
            <person name="Fan B."/>
            <person name="Jiang Y."/>
            <person name="Adhikari A."/>
            <person name="Zheng C.-J."/>
            <person name="Schuster L."/>
            <person name="Cowan T.M."/>
            <person name="Smanski M.J."/>
            <person name="Chevrette M.G."/>
            <person name="De Carvalho L.P.S."/>
            <person name="Shen B."/>
        </authorList>
    </citation>
    <scope>NUCLEOTIDE SEQUENCE [LARGE SCALE GENOMIC DNA]</scope>
    <source>
        <strain evidence="2 3">NPDC048117</strain>
    </source>
</reference>
<dbReference type="RefSeq" id="WP_240957278.1">
    <property type="nucleotide sequence ID" value="NZ_JBEZNA010000051.1"/>
</dbReference>
<keyword evidence="3" id="KW-1185">Reference proteome</keyword>
<proteinExistence type="predicted"/>
<dbReference type="PANTHER" id="PTHR20883">
    <property type="entry name" value="PHYTANOYL-COA DIOXYGENASE DOMAIN CONTAINING 1"/>
    <property type="match status" value="1"/>
</dbReference>
<dbReference type="PANTHER" id="PTHR20883:SF48">
    <property type="entry name" value="ECTOINE DIOXYGENASE"/>
    <property type="match status" value="1"/>
</dbReference>
<dbReference type="Pfam" id="PF05721">
    <property type="entry name" value="PhyH"/>
    <property type="match status" value="1"/>
</dbReference>
<keyword evidence="2" id="KW-0223">Dioxygenase</keyword>
<dbReference type="EMBL" id="JBEZNA010000051">
    <property type="protein sequence ID" value="MEU9579603.1"/>
    <property type="molecule type" value="Genomic_DNA"/>
</dbReference>
<gene>
    <name evidence="2" type="ORF">AB0D95_20415</name>
</gene>
<evidence type="ECO:0000313" key="3">
    <source>
        <dbReference type="Proteomes" id="UP001551584"/>
    </source>
</evidence>
<accession>A0ABV3EU49</accession>
<sequence>MSVQTLPVPSRTSPSSGPLDDGQIEQFERDGFLVLPGLLPADLVARLKPEVDRWVDTGLRARSIACVLDPDTHGVPEVMELDLPAHGELLVHEPLLRVVEQLMGPDFAFHHMHSDRHAPDLPGKAWHHDYEQRVQSHRTHTMVHALHYLDGMDPDMAGLAVLPGSHREIAAKDARAHLGTEVLEGEVFLEELPAGSTVLVHSALFHARRAKPEFPGRPRYFVDASYCQAGVPWPPVKPYWREMLARARAHGLVRRQWPGLFAERHFDDYVKPE</sequence>
<organism evidence="2 3">
    <name type="scientific">Streptomyces chilikensis</name>
    <dbReference type="NCBI Taxonomy" id="1194079"/>
    <lineage>
        <taxon>Bacteria</taxon>
        <taxon>Bacillati</taxon>
        <taxon>Actinomycetota</taxon>
        <taxon>Actinomycetes</taxon>
        <taxon>Kitasatosporales</taxon>
        <taxon>Streptomycetaceae</taxon>
        <taxon>Streptomyces</taxon>
    </lineage>
</organism>
<dbReference type="Proteomes" id="UP001551584">
    <property type="component" value="Unassembled WGS sequence"/>
</dbReference>
<evidence type="ECO:0000256" key="1">
    <source>
        <dbReference type="SAM" id="MobiDB-lite"/>
    </source>
</evidence>
<feature type="region of interest" description="Disordered" evidence="1">
    <location>
        <begin position="1"/>
        <end position="23"/>
    </location>
</feature>
<feature type="compositionally biased region" description="Polar residues" evidence="1">
    <location>
        <begin position="1"/>
        <end position="16"/>
    </location>
</feature>
<dbReference type="GO" id="GO:0051213">
    <property type="term" value="F:dioxygenase activity"/>
    <property type="evidence" value="ECO:0007669"/>
    <property type="project" value="UniProtKB-KW"/>
</dbReference>
<name>A0ABV3EU49_9ACTN</name>
<keyword evidence="2" id="KW-0560">Oxidoreductase</keyword>
<dbReference type="InterPro" id="IPR008775">
    <property type="entry name" value="Phytyl_CoA_dOase-like"/>
</dbReference>
<dbReference type="SUPFAM" id="SSF51197">
    <property type="entry name" value="Clavaminate synthase-like"/>
    <property type="match status" value="1"/>
</dbReference>